<sequence>MFETTRLRLRRPRESDVAAVFAYRSRPDVARHLSAGTWTLEHTSSELSLYARAQFCGPGDELVLLVELLETSEVVGEVGLVWLSDGSAEIGYVFNPDFGGKGLATEAVRAILDAARDTWGFARVIATTDSDNEPSRALCERLGMVRVSIQHAADRPGVEESTYATPPLREPLASAPDSVPGRRCVDECRE</sequence>
<dbReference type="PANTHER" id="PTHR43792:SF1">
    <property type="entry name" value="N-ACETYLTRANSFERASE DOMAIN-CONTAINING PROTEIN"/>
    <property type="match status" value="1"/>
</dbReference>
<dbReference type="Proteomes" id="UP000618733">
    <property type="component" value="Unassembled WGS sequence"/>
</dbReference>
<dbReference type="Gene3D" id="3.40.630.30">
    <property type="match status" value="1"/>
</dbReference>
<organism evidence="3 4">
    <name type="scientific">Leucobacter edaphi</name>
    <dbReference type="NCBI Taxonomy" id="2796472"/>
    <lineage>
        <taxon>Bacteria</taxon>
        <taxon>Bacillati</taxon>
        <taxon>Actinomycetota</taxon>
        <taxon>Actinomycetes</taxon>
        <taxon>Micrococcales</taxon>
        <taxon>Microbacteriaceae</taxon>
        <taxon>Leucobacter</taxon>
    </lineage>
</organism>
<feature type="region of interest" description="Disordered" evidence="1">
    <location>
        <begin position="156"/>
        <end position="190"/>
    </location>
</feature>
<comment type="caution">
    <text evidence="3">The sequence shown here is derived from an EMBL/GenBank/DDBJ whole genome shotgun (WGS) entry which is preliminary data.</text>
</comment>
<dbReference type="EMBL" id="JAEHOI010000007">
    <property type="protein sequence ID" value="MBK0422193.1"/>
    <property type="molecule type" value="Genomic_DNA"/>
</dbReference>
<dbReference type="InterPro" id="IPR000182">
    <property type="entry name" value="GNAT_dom"/>
</dbReference>
<accession>A0A934UY88</accession>
<dbReference type="AlphaFoldDB" id="A0A934UY88"/>
<dbReference type="InterPro" id="IPR051531">
    <property type="entry name" value="N-acetyltransferase"/>
</dbReference>
<dbReference type="InterPro" id="IPR016181">
    <property type="entry name" value="Acyl_CoA_acyltransferase"/>
</dbReference>
<evidence type="ECO:0000313" key="4">
    <source>
        <dbReference type="Proteomes" id="UP000618733"/>
    </source>
</evidence>
<evidence type="ECO:0000256" key="1">
    <source>
        <dbReference type="SAM" id="MobiDB-lite"/>
    </source>
</evidence>
<protein>
    <submittedName>
        <fullName evidence="3">GNAT family N-acetyltransferase</fullName>
    </submittedName>
</protein>
<dbReference type="PROSITE" id="PS51186">
    <property type="entry name" value="GNAT"/>
    <property type="match status" value="1"/>
</dbReference>
<reference evidence="3" key="1">
    <citation type="submission" date="2020-12" db="EMBL/GenBank/DDBJ databases">
        <title>Leucobacter sp. CAS2, isolated from Chromium sludge.</title>
        <authorList>
            <person name="Xu Z."/>
        </authorList>
    </citation>
    <scope>NUCLEOTIDE SEQUENCE</scope>
    <source>
        <strain evidence="3">CSA2</strain>
    </source>
</reference>
<proteinExistence type="predicted"/>
<keyword evidence="4" id="KW-1185">Reference proteome</keyword>
<feature type="domain" description="N-acetyltransferase" evidence="2">
    <location>
        <begin position="7"/>
        <end position="169"/>
    </location>
</feature>
<dbReference type="RefSeq" id="WP_200132392.1">
    <property type="nucleotide sequence ID" value="NZ_JAEHOI010000007.1"/>
</dbReference>
<dbReference type="CDD" id="cd04301">
    <property type="entry name" value="NAT_SF"/>
    <property type="match status" value="1"/>
</dbReference>
<evidence type="ECO:0000259" key="2">
    <source>
        <dbReference type="PROSITE" id="PS51186"/>
    </source>
</evidence>
<dbReference type="Pfam" id="PF13302">
    <property type="entry name" value="Acetyltransf_3"/>
    <property type="match status" value="1"/>
</dbReference>
<dbReference type="GO" id="GO:0016747">
    <property type="term" value="F:acyltransferase activity, transferring groups other than amino-acyl groups"/>
    <property type="evidence" value="ECO:0007669"/>
    <property type="project" value="InterPro"/>
</dbReference>
<dbReference type="SUPFAM" id="SSF55729">
    <property type="entry name" value="Acyl-CoA N-acyltransferases (Nat)"/>
    <property type="match status" value="1"/>
</dbReference>
<name>A0A934UY88_9MICO</name>
<gene>
    <name evidence="3" type="ORF">JD292_08905</name>
</gene>
<evidence type="ECO:0000313" key="3">
    <source>
        <dbReference type="EMBL" id="MBK0422193.1"/>
    </source>
</evidence>
<dbReference type="PANTHER" id="PTHR43792">
    <property type="entry name" value="GNAT FAMILY, PUTATIVE (AFU_ORTHOLOGUE AFUA_3G00765)-RELATED-RELATED"/>
    <property type="match status" value="1"/>
</dbReference>